<dbReference type="GeneID" id="27898745"/>
<dbReference type="HOGENOM" id="CLU_436262_0_0_1"/>
<feature type="compositionally biased region" description="Acidic residues" evidence="2">
    <location>
        <begin position="112"/>
        <end position="124"/>
    </location>
</feature>
<proteinExistence type="predicted"/>
<evidence type="ECO:0000313" key="3">
    <source>
        <dbReference type="EMBL" id="EMF09650.1"/>
    </source>
</evidence>
<evidence type="ECO:0000313" key="4">
    <source>
        <dbReference type="Proteomes" id="UP000016931"/>
    </source>
</evidence>
<keyword evidence="4" id="KW-1185">Reference proteome</keyword>
<dbReference type="Proteomes" id="UP000016931">
    <property type="component" value="Unassembled WGS sequence"/>
</dbReference>
<feature type="region of interest" description="Disordered" evidence="2">
    <location>
        <begin position="112"/>
        <end position="231"/>
    </location>
</feature>
<feature type="compositionally biased region" description="Acidic residues" evidence="2">
    <location>
        <begin position="60"/>
        <end position="74"/>
    </location>
</feature>
<accession>N1QDQ4</accession>
<organism evidence="3 4">
    <name type="scientific">Sphaerulina musiva (strain SO2202)</name>
    <name type="common">Poplar stem canker fungus</name>
    <name type="synonym">Septoria musiva</name>
    <dbReference type="NCBI Taxonomy" id="692275"/>
    <lineage>
        <taxon>Eukaryota</taxon>
        <taxon>Fungi</taxon>
        <taxon>Dikarya</taxon>
        <taxon>Ascomycota</taxon>
        <taxon>Pezizomycotina</taxon>
        <taxon>Dothideomycetes</taxon>
        <taxon>Dothideomycetidae</taxon>
        <taxon>Mycosphaerellales</taxon>
        <taxon>Mycosphaerellaceae</taxon>
        <taxon>Sphaerulina</taxon>
    </lineage>
</organism>
<sequence length="627" mass="69363">MAEEENKPTLTALGADYVDAQVASAENIQGSAASGGAATPSDFSDFQFPSTLVKYGVSAFDDDDDEDDDDEVEDGQDHDGDLAIDESKFNKFPAEDYSIAIDQSVFEDFDSYNPELVDEYDSSGDDLNNRPNPNPARPRSTSSAGRALEPIGTYEPTRSRSLDSSLPGPSDGAQALYQKAQQRVTNPTPQIRSRASSRLDGSGPVPAVRINTRTGDPGPNRMGKDVQPKSCGVKRATSLFGRSIKPSYVPPVSSPFNPNPSVLPLSSFEPGVTSTVDPTMEPVSPLQYGPSTSKGPRKGTHQRSSAVSHPAGDVIFPAIPYTLPGSFKMPATPEELEELTGMDRETGLAAGAELAIARQKKEDAARFLKVQRSFLKFETEAENIKRADAGQPLVPGSDRIPEIREERAQFTRALLHEYHERYTTMRQQWHERRLVEKRLEQTRAELFQMTSKRDSLQEALTSVEEELDDTFELQHSKQAEQNTKFQRLQNEYSKLKEEALALQGQYYSASEAVQSLEITLAEQSAEVDALKLRCAELERSNELLRRSRHLSPAPEEGSDAATAAAAAAAAKKKGEISARQQQQQFYNSPFWLAESSRRQKILLELEIRQAEMQRAREEAWEVLLSRT</sequence>
<gene>
    <name evidence="3" type="ORF">SEPMUDRAFT_120488</name>
</gene>
<feature type="region of interest" description="Disordered" evidence="2">
    <location>
        <begin position="57"/>
        <end position="89"/>
    </location>
</feature>
<evidence type="ECO:0000256" key="1">
    <source>
        <dbReference type="SAM" id="Coils"/>
    </source>
</evidence>
<reference evidence="3 4" key="1">
    <citation type="journal article" date="2012" name="PLoS Pathog.">
        <title>Diverse lifestyles and strategies of plant pathogenesis encoded in the genomes of eighteen Dothideomycetes fungi.</title>
        <authorList>
            <person name="Ohm R.A."/>
            <person name="Feau N."/>
            <person name="Henrissat B."/>
            <person name="Schoch C.L."/>
            <person name="Horwitz B.A."/>
            <person name="Barry K.W."/>
            <person name="Condon B.J."/>
            <person name="Copeland A.C."/>
            <person name="Dhillon B."/>
            <person name="Glaser F."/>
            <person name="Hesse C.N."/>
            <person name="Kosti I."/>
            <person name="LaButti K."/>
            <person name="Lindquist E.A."/>
            <person name="Lucas S."/>
            <person name="Salamov A.A."/>
            <person name="Bradshaw R.E."/>
            <person name="Ciuffetti L."/>
            <person name="Hamelin R.C."/>
            <person name="Kema G.H.J."/>
            <person name="Lawrence C."/>
            <person name="Scott J.A."/>
            <person name="Spatafora J.W."/>
            <person name="Turgeon B.G."/>
            <person name="de Wit P.J.G.M."/>
            <person name="Zhong S."/>
            <person name="Goodwin S.B."/>
            <person name="Grigoriev I.V."/>
        </authorList>
    </citation>
    <scope>NUCLEOTIDE SEQUENCE [LARGE SCALE GENOMIC DNA]</scope>
    <source>
        <strain evidence="3 4">SO2202</strain>
    </source>
</reference>
<keyword evidence="1" id="KW-0175">Coiled coil</keyword>
<feature type="compositionally biased region" description="Polar residues" evidence="2">
    <location>
        <begin position="179"/>
        <end position="196"/>
    </location>
</feature>
<feature type="compositionally biased region" description="Basic and acidic residues" evidence="2">
    <location>
        <begin position="75"/>
        <end position="89"/>
    </location>
</feature>
<protein>
    <submittedName>
        <fullName evidence="3">Uncharacterized protein</fullName>
    </submittedName>
</protein>
<dbReference type="AlphaFoldDB" id="N1QDQ4"/>
<dbReference type="RefSeq" id="XP_016757771.1">
    <property type="nucleotide sequence ID" value="XM_016901608.1"/>
</dbReference>
<name>N1QDQ4_SPHMS</name>
<feature type="region of interest" description="Disordered" evidence="2">
    <location>
        <begin position="269"/>
        <end position="310"/>
    </location>
</feature>
<evidence type="ECO:0000256" key="2">
    <source>
        <dbReference type="SAM" id="MobiDB-lite"/>
    </source>
</evidence>
<dbReference type="EMBL" id="KB456269">
    <property type="protein sequence ID" value="EMF09650.1"/>
    <property type="molecule type" value="Genomic_DNA"/>
</dbReference>
<feature type="coiled-coil region" evidence="1">
    <location>
        <begin position="439"/>
        <end position="547"/>
    </location>
</feature>